<dbReference type="Pfam" id="PF02518">
    <property type="entry name" value="HATPase_c"/>
    <property type="match status" value="1"/>
</dbReference>
<feature type="domain" description="Histidine kinase" evidence="5">
    <location>
        <begin position="95"/>
        <end position="291"/>
    </location>
</feature>
<evidence type="ECO:0000256" key="3">
    <source>
        <dbReference type="ARBA" id="ARBA00022679"/>
    </source>
</evidence>
<dbReference type="InterPro" id="IPR003594">
    <property type="entry name" value="HATPase_dom"/>
</dbReference>
<organism evidence="6 7">
    <name type="scientific">Methylobacterium aquaticum</name>
    <dbReference type="NCBI Taxonomy" id="270351"/>
    <lineage>
        <taxon>Bacteria</taxon>
        <taxon>Pseudomonadati</taxon>
        <taxon>Pseudomonadota</taxon>
        <taxon>Alphaproteobacteria</taxon>
        <taxon>Hyphomicrobiales</taxon>
        <taxon>Methylobacteriaceae</taxon>
        <taxon>Methylobacterium</taxon>
    </lineage>
</organism>
<dbReference type="GO" id="GO:0030295">
    <property type="term" value="F:protein kinase activator activity"/>
    <property type="evidence" value="ECO:0007669"/>
    <property type="project" value="TreeGrafter"/>
</dbReference>
<comment type="catalytic activity">
    <reaction evidence="1">
        <text>ATP + protein L-histidine = ADP + protein N-phospho-L-histidine.</text>
        <dbReference type="EC" id="2.7.13.3"/>
    </reaction>
</comment>
<reference evidence="7" key="2">
    <citation type="submission" date="2015-01" db="EMBL/GenBank/DDBJ databases">
        <title>Complete genome sequence of Methylobacterium aquaticum strain 22A.</title>
        <authorList>
            <person name="Tani A."/>
            <person name="Ogura Y."/>
            <person name="Hayashi T."/>
        </authorList>
    </citation>
    <scope>NUCLEOTIDE SEQUENCE [LARGE SCALE GENOMIC DNA]</scope>
    <source>
        <strain evidence="7">MA-22A</strain>
    </source>
</reference>
<dbReference type="GO" id="GO:0007234">
    <property type="term" value="P:osmosensory signaling via phosphorelay pathway"/>
    <property type="evidence" value="ECO:0007669"/>
    <property type="project" value="TreeGrafter"/>
</dbReference>
<dbReference type="InterPro" id="IPR050351">
    <property type="entry name" value="BphY/WalK/GraS-like"/>
</dbReference>
<evidence type="ECO:0000313" key="7">
    <source>
        <dbReference type="Proteomes" id="UP000061432"/>
    </source>
</evidence>
<protein>
    <recommendedName>
        <fullName evidence="2">histidine kinase</fullName>
        <ecNumber evidence="2">2.7.13.3</ecNumber>
    </recommendedName>
</protein>
<evidence type="ECO:0000259" key="5">
    <source>
        <dbReference type="PROSITE" id="PS50109"/>
    </source>
</evidence>
<dbReference type="KEGG" id="maqu:Maq22A_c05530"/>
<dbReference type="AlphaFoldDB" id="A0A0C6F810"/>
<sequence>MTRDEALQQLNSDTSHHRLQAARQLARCASAGDLVVLRRALRCEPVSFVKRALEQAISRITTNSPDVTLDSGEVDEPVDAERRAYRKAVEWVTNSLLHEILPRFGAIKLESKKLLADYDQSTLKARIDALTSVLDGIEELRKASISETIKETNIHDLITKILSEEFRSHTINVSCQGSREITVIADPNLLTLALSNAVRNALEATHIVDPSGSIVIAWGETDVDYWITVLDNGPGLSGPSEAAFIIGRTTKSGHRGFGLAIARQAMMTLDGTVSLQSASGGGARLEIRWFK</sequence>
<dbReference type="InterPro" id="IPR036890">
    <property type="entry name" value="HATPase_C_sf"/>
</dbReference>
<dbReference type="PROSITE" id="PS50109">
    <property type="entry name" value="HIS_KIN"/>
    <property type="match status" value="1"/>
</dbReference>
<keyword evidence="4 6" id="KW-0418">Kinase</keyword>
<dbReference type="OrthoDB" id="7904633at2"/>
<dbReference type="PANTHER" id="PTHR42878">
    <property type="entry name" value="TWO-COMPONENT HISTIDINE KINASE"/>
    <property type="match status" value="1"/>
</dbReference>
<dbReference type="GO" id="GO:0004673">
    <property type="term" value="F:protein histidine kinase activity"/>
    <property type="evidence" value="ECO:0007669"/>
    <property type="project" value="UniProtKB-EC"/>
</dbReference>
<dbReference type="STRING" id="270351.Maq22A_c05530"/>
<dbReference type="SUPFAM" id="SSF55874">
    <property type="entry name" value="ATPase domain of HSP90 chaperone/DNA topoisomerase II/histidine kinase"/>
    <property type="match status" value="1"/>
</dbReference>
<dbReference type="GO" id="GO:0000156">
    <property type="term" value="F:phosphorelay response regulator activity"/>
    <property type="evidence" value="ECO:0007669"/>
    <property type="project" value="TreeGrafter"/>
</dbReference>
<dbReference type="Gene3D" id="3.30.565.10">
    <property type="entry name" value="Histidine kinase-like ATPase, C-terminal domain"/>
    <property type="match status" value="1"/>
</dbReference>
<dbReference type="EC" id="2.7.13.3" evidence="2"/>
<evidence type="ECO:0000256" key="1">
    <source>
        <dbReference type="ARBA" id="ARBA00000085"/>
    </source>
</evidence>
<name>A0A0C6F810_9HYPH</name>
<proteinExistence type="predicted"/>
<dbReference type="Proteomes" id="UP000061432">
    <property type="component" value="Chromosome"/>
</dbReference>
<accession>A0A0C6F810</accession>
<dbReference type="EMBL" id="AP014704">
    <property type="protein sequence ID" value="BAQ44488.1"/>
    <property type="molecule type" value="Genomic_DNA"/>
</dbReference>
<evidence type="ECO:0000256" key="4">
    <source>
        <dbReference type="ARBA" id="ARBA00022777"/>
    </source>
</evidence>
<evidence type="ECO:0000313" key="6">
    <source>
        <dbReference type="EMBL" id="BAQ44488.1"/>
    </source>
</evidence>
<gene>
    <name evidence="6" type="primary">baeS</name>
    <name evidence="6" type="ORF">Maq22A_c05530</name>
</gene>
<dbReference type="PANTHER" id="PTHR42878:SF14">
    <property type="entry name" value="OSMOLARITY TWO-COMPONENT SYSTEM PROTEIN SSK1"/>
    <property type="match status" value="1"/>
</dbReference>
<keyword evidence="3" id="KW-0808">Transferase</keyword>
<dbReference type="PATRIC" id="fig|270351.10.peg.1053"/>
<evidence type="ECO:0000256" key="2">
    <source>
        <dbReference type="ARBA" id="ARBA00012438"/>
    </source>
</evidence>
<dbReference type="InterPro" id="IPR005467">
    <property type="entry name" value="His_kinase_dom"/>
</dbReference>
<dbReference type="SMART" id="SM00387">
    <property type="entry name" value="HATPase_c"/>
    <property type="match status" value="1"/>
</dbReference>
<reference evidence="6 7" key="1">
    <citation type="journal article" date="2015" name="Genome Announc.">
        <title>Complete Genome Sequence of Methylobacterium aquaticum Strain 22A, Isolated from Racomitrium japonicum Moss.</title>
        <authorList>
            <person name="Tani A."/>
            <person name="Ogura Y."/>
            <person name="Hayashi T."/>
            <person name="Kimbara K."/>
        </authorList>
    </citation>
    <scope>NUCLEOTIDE SEQUENCE [LARGE SCALE GENOMIC DNA]</scope>
    <source>
        <strain evidence="6 7">MA-22A</strain>
    </source>
</reference>